<evidence type="ECO:0000313" key="2">
    <source>
        <dbReference type="Proteomes" id="UP001347796"/>
    </source>
</evidence>
<reference evidence="1 2" key="1">
    <citation type="submission" date="2024-01" db="EMBL/GenBank/DDBJ databases">
        <title>The genome of the rayed Mediterranean limpet Patella caerulea (Linnaeus, 1758).</title>
        <authorList>
            <person name="Anh-Thu Weber A."/>
            <person name="Halstead-Nussloch G."/>
        </authorList>
    </citation>
    <scope>NUCLEOTIDE SEQUENCE [LARGE SCALE GENOMIC DNA]</scope>
    <source>
        <strain evidence="1">AATW-2023a</strain>
        <tissue evidence="1">Whole specimen</tissue>
    </source>
</reference>
<gene>
    <name evidence="1" type="ORF">SNE40_020398</name>
</gene>
<dbReference type="Proteomes" id="UP001347796">
    <property type="component" value="Unassembled WGS sequence"/>
</dbReference>
<evidence type="ECO:0000313" key="1">
    <source>
        <dbReference type="EMBL" id="KAK6169322.1"/>
    </source>
</evidence>
<dbReference type="PANTHER" id="PTHR31751:SF44">
    <property type="entry name" value="SI:CH211-211K8.4-RELATED"/>
    <property type="match status" value="1"/>
</dbReference>
<protein>
    <submittedName>
        <fullName evidence="1">Uncharacterized protein</fullName>
    </submittedName>
</protein>
<dbReference type="AlphaFoldDB" id="A0AAN8IZM6"/>
<sequence length="109" mass="12272">MNIPHTTIATYMNHQRSVLHPAINFEWKEFQAQNIASVQQNEKGITVGGDGRADTPGHNAKFGCYTMLDVEKSVVFDIKLVQVSLYSYLSRCSSQITDGYYKLCVNPQL</sequence>
<accession>A0AAN8IZM6</accession>
<comment type="caution">
    <text evidence="1">The sequence shown here is derived from an EMBL/GenBank/DDBJ whole genome shotgun (WGS) entry which is preliminary data.</text>
</comment>
<dbReference type="PANTHER" id="PTHR31751">
    <property type="entry name" value="SI:CH211-108C17.2-RELATED-RELATED"/>
    <property type="match status" value="1"/>
</dbReference>
<keyword evidence="2" id="KW-1185">Reference proteome</keyword>
<dbReference type="EMBL" id="JAZGQO010000015">
    <property type="protein sequence ID" value="KAK6169322.1"/>
    <property type="molecule type" value="Genomic_DNA"/>
</dbReference>
<proteinExistence type="predicted"/>
<name>A0AAN8IZM6_PATCE</name>
<organism evidence="1 2">
    <name type="scientific">Patella caerulea</name>
    <name type="common">Rayed Mediterranean limpet</name>
    <dbReference type="NCBI Taxonomy" id="87958"/>
    <lineage>
        <taxon>Eukaryota</taxon>
        <taxon>Metazoa</taxon>
        <taxon>Spiralia</taxon>
        <taxon>Lophotrochozoa</taxon>
        <taxon>Mollusca</taxon>
        <taxon>Gastropoda</taxon>
        <taxon>Patellogastropoda</taxon>
        <taxon>Patelloidea</taxon>
        <taxon>Patellidae</taxon>
        <taxon>Patella</taxon>
    </lineage>
</organism>